<dbReference type="EMBL" id="CP136890">
    <property type="protein sequence ID" value="WOK93088.1"/>
    <property type="molecule type" value="Genomic_DNA"/>
</dbReference>
<accession>A0AAQ3JPT6</accession>
<dbReference type="Proteomes" id="UP001327560">
    <property type="component" value="Chromosome 1"/>
</dbReference>
<name>A0AAQ3JPT6_9LILI</name>
<gene>
    <name evidence="1" type="ORF">Cni_G01781</name>
</gene>
<reference evidence="1 2" key="1">
    <citation type="submission" date="2023-10" db="EMBL/GenBank/DDBJ databases">
        <title>Chromosome-scale genome assembly provides insights into flower coloration mechanisms of Canna indica.</title>
        <authorList>
            <person name="Li C."/>
        </authorList>
    </citation>
    <scope>NUCLEOTIDE SEQUENCE [LARGE SCALE GENOMIC DNA]</scope>
    <source>
        <tissue evidence="1">Flower</tissue>
    </source>
</reference>
<dbReference type="AlphaFoldDB" id="A0AAQ3JPT6"/>
<evidence type="ECO:0000313" key="2">
    <source>
        <dbReference type="Proteomes" id="UP001327560"/>
    </source>
</evidence>
<evidence type="ECO:0000313" key="1">
    <source>
        <dbReference type="EMBL" id="WOK93088.1"/>
    </source>
</evidence>
<proteinExistence type="predicted"/>
<keyword evidence="2" id="KW-1185">Reference proteome</keyword>
<sequence length="220" mass="24886">MLLNNIAKIFNEFILEARDKPILTMCEMIRRMLVKRLVAKKKGMMNYPGPITPHVQLKLESAKKDAPLSIIACYGNLLFEANHVREHAVVGNGNLLAFHVGMQFLAKKIGHMRIMHPLVLQRVMYCQGNQENKERGQHMNLSILTRLLEEDKHLSVGIVDNHGIIVEDANHHLQSGQTPTRQGEGERLHLHLNHHQLHLSASLSHIQLGQSACLSHLQVS</sequence>
<organism evidence="1 2">
    <name type="scientific">Canna indica</name>
    <name type="common">Indian-shot</name>
    <dbReference type="NCBI Taxonomy" id="4628"/>
    <lineage>
        <taxon>Eukaryota</taxon>
        <taxon>Viridiplantae</taxon>
        <taxon>Streptophyta</taxon>
        <taxon>Embryophyta</taxon>
        <taxon>Tracheophyta</taxon>
        <taxon>Spermatophyta</taxon>
        <taxon>Magnoliopsida</taxon>
        <taxon>Liliopsida</taxon>
        <taxon>Zingiberales</taxon>
        <taxon>Cannaceae</taxon>
        <taxon>Canna</taxon>
    </lineage>
</organism>
<protein>
    <submittedName>
        <fullName evidence="1">Uncharacterized protein</fullName>
    </submittedName>
</protein>